<evidence type="ECO:0000313" key="3">
    <source>
        <dbReference type="Proteomes" id="UP001605036"/>
    </source>
</evidence>
<protein>
    <submittedName>
        <fullName evidence="2">Uncharacterized protein</fullName>
    </submittedName>
</protein>
<gene>
    <name evidence="2" type="ORF">R1flu_021644</name>
</gene>
<keyword evidence="3" id="KW-1185">Reference proteome</keyword>
<dbReference type="EMBL" id="JBHFFA010000001">
    <property type="protein sequence ID" value="KAL2653516.1"/>
    <property type="molecule type" value="Genomic_DNA"/>
</dbReference>
<evidence type="ECO:0000313" key="2">
    <source>
        <dbReference type="EMBL" id="KAL2653516.1"/>
    </source>
</evidence>
<name>A0ABD1ZRS4_9MARC</name>
<comment type="caution">
    <text evidence="2">The sequence shown here is derived from an EMBL/GenBank/DDBJ whole genome shotgun (WGS) entry which is preliminary data.</text>
</comment>
<reference evidence="2 3" key="1">
    <citation type="submission" date="2024-09" db="EMBL/GenBank/DDBJ databases">
        <title>Chromosome-scale assembly of Riccia fluitans.</title>
        <authorList>
            <person name="Paukszto L."/>
            <person name="Sawicki J."/>
            <person name="Karawczyk K."/>
            <person name="Piernik-Szablinska J."/>
            <person name="Szczecinska M."/>
            <person name="Mazdziarz M."/>
        </authorList>
    </citation>
    <scope>NUCLEOTIDE SEQUENCE [LARGE SCALE GENOMIC DNA]</scope>
    <source>
        <strain evidence="2">Rf_01</strain>
        <tissue evidence="2">Aerial parts of the thallus</tissue>
    </source>
</reference>
<proteinExistence type="predicted"/>
<evidence type="ECO:0000256" key="1">
    <source>
        <dbReference type="SAM" id="MobiDB-lite"/>
    </source>
</evidence>
<dbReference type="Proteomes" id="UP001605036">
    <property type="component" value="Unassembled WGS sequence"/>
</dbReference>
<sequence>MKRTGGNGFERLNGKTTATGRGWTETAAVTNRNGWMRERVKQRRRCNTRKETGGDSVRAKLENTRTEYLRGAEVTCPHELKQKPGRCSIERARNERCRTFMGVPSVARRS</sequence>
<feature type="region of interest" description="Disordered" evidence="1">
    <location>
        <begin position="1"/>
        <end position="25"/>
    </location>
</feature>
<dbReference type="AlphaFoldDB" id="A0ABD1ZRS4"/>
<accession>A0ABD1ZRS4</accession>
<organism evidence="2 3">
    <name type="scientific">Riccia fluitans</name>
    <dbReference type="NCBI Taxonomy" id="41844"/>
    <lineage>
        <taxon>Eukaryota</taxon>
        <taxon>Viridiplantae</taxon>
        <taxon>Streptophyta</taxon>
        <taxon>Embryophyta</taxon>
        <taxon>Marchantiophyta</taxon>
        <taxon>Marchantiopsida</taxon>
        <taxon>Marchantiidae</taxon>
        <taxon>Marchantiales</taxon>
        <taxon>Ricciaceae</taxon>
        <taxon>Riccia</taxon>
    </lineage>
</organism>